<keyword evidence="2" id="KW-1185">Reference proteome</keyword>
<dbReference type="SUPFAM" id="SSF53056">
    <property type="entry name" value="beta-carbonic anhydrase, cab"/>
    <property type="match status" value="1"/>
</dbReference>
<dbReference type="EMBL" id="ML978066">
    <property type="protein sequence ID" value="KAF2020948.1"/>
    <property type="molecule type" value="Genomic_DNA"/>
</dbReference>
<dbReference type="AlphaFoldDB" id="A0A6A5Y615"/>
<dbReference type="InterPro" id="IPR036874">
    <property type="entry name" value="Carbonic_anhydrase_sf"/>
</dbReference>
<evidence type="ECO:0008006" key="3">
    <source>
        <dbReference type="Google" id="ProtNLM"/>
    </source>
</evidence>
<dbReference type="OrthoDB" id="10248475at2759"/>
<gene>
    <name evidence="1" type="ORF">BU24DRAFT_416608</name>
</gene>
<reference evidence="1" key="1">
    <citation type="journal article" date="2020" name="Stud. Mycol.">
        <title>101 Dothideomycetes genomes: a test case for predicting lifestyles and emergence of pathogens.</title>
        <authorList>
            <person name="Haridas S."/>
            <person name="Albert R."/>
            <person name="Binder M."/>
            <person name="Bloem J."/>
            <person name="Labutti K."/>
            <person name="Salamov A."/>
            <person name="Andreopoulos B."/>
            <person name="Baker S."/>
            <person name="Barry K."/>
            <person name="Bills G."/>
            <person name="Bluhm B."/>
            <person name="Cannon C."/>
            <person name="Castanera R."/>
            <person name="Culley D."/>
            <person name="Daum C."/>
            <person name="Ezra D."/>
            <person name="Gonzalez J."/>
            <person name="Henrissat B."/>
            <person name="Kuo A."/>
            <person name="Liang C."/>
            <person name="Lipzen A."/>
            <person name="Lutzoni F."/>
            <person name="Magnuson J."/>
            <person name="Mondo S."/>
            <person name="Nolan M."/>
            <person name="Ohm R."/>
            <person name="Pangilinan J."/>
            <person name="Park H.-J."/>
            <person name="Ramirez L."/>
            <person name="Alfaro M."/>
            <person name="Sun H."/>
            <person name="Tritt A."/>
            <person name="Yoshinaga Y."/>
            <person name="Zwiers L.-H."/>
            <person name="Turgeon B."/>
            <person name="Goodwin S."/>
            <person name="Spatafora J."/>
            <person name="Crous P."/>
            <person name="Grigoriev I."/>
        </authorList>
    </citation>
    <scope>NUCLEOTIDE SEQUENCE</scope>
    <source>
        <strain evidence="1">CBS 175.79</strain>
    </source>
</reference>
<dbReference type="GO" id="GO:0008270">
    <property type="term" value="F:zinc ion binding"/>
    <property type="evidence" value="ECO:0007669"/>
    <property type="project" value="InterPro"/>
</dbReference>
<dbReference type="GO" id="GO:0004089">
    <property type="term" value="F:carbonate dehydratase activity"/>
    <property type="evidence" value="ECO:0007669"/>
    <property type="project" value="InterPro"/>
</dbReference>
<dbReference type="RefSeq" id="XP_033389287.1">
    <property type="nucleotide sequence ID" value="XM_033526502.1"/>
</dbReference>
<dbReference type="GeneID" id="54283899"/>
<organism evidence="1 2">
    <name type="scientific">Aaosphaeria arxii CBS 175.79</name>
    <dbReference type="NCBI Taxonomy" id="1450172"/>
    <lineage>
        <taxon>Eukaryota</taxon>
        <taxon>Fungi</taxon>
        <taxon>Dikarya</taxon>
        <taxon>Ascomycota</taxon>
        <taxon>Pezizomycotina</taxon>
        <taxon>Dothideomycetes</taxon>
        <taxon>Pleosporomycetidae</taxon>
        <taxon>Pleosporales</taxon>
        <taxon>Pleosporales incertae sedis</taxon>
        <taxon>Aaosphaeria</taxon>
    </lineage>
</organism>
<name>A0A6A5Y615_9PLEO</name>
<evidence type="ECO:0000313" key="2">
    <source>
        <dbReference type="Proteomes" id="UP000799778"/>
    </source>
</evidence>
<accession>A0A6A5Y615</accession>
<evidence type="ECO:0000313" key="1">
    <source>
        <dbReference type="EMBL" id="KAF2020948.1"/>
    </source>
</evidence>
<proteinExistence type="predicted"/>
<dbReference type="Gene3D" id="3.40.1050.10">
    <property type="entry name" value="Carbonic anhydrase"/>
    <property type="match status" value="1"/>
</dbReference>
<dbReference type="Proteomes" id="UP000799778">
    <property type="component" value="Unassembled WGS sequence"/>
</dbReference>
<sequence>MSSSNGILVIVACNEARPEFDPSRHFKLGNNSTRVIRTAGGRVSEAINSLYNFDQSSHIGMIVIAHHIDCCYVAHDPEANLRSEMVLLKGSPYVRRSIPVVGFVLNGTPTMREVNIPGNIQDEAIRQQILGQQILGQMEDFGPYWG</sequence>
<protein>
    <recommendedName>
        <fullName evidence="3">Carbonic anhydrase</fullName>
    </recommendedName>
</protein>